<evidence type="ECO:0000259" key="7">
    <source>
        <dbReference type="PROSITE" id="PS51371"/>
    </source>
</evidence>
<feature type="domain" description="CBS" evidence="7">
    <location>
        <begin position="80"/>
        <end position="140"/>
    </location>
</feature>
<feature type="compositionally biased region" description="Polar residues" evidence="6">
    <location>
        <begin position="437"/>
        <end position="450"/>
    </location>
</feature>
<evidence type="ECO:0000313" key="8">
    <source>
        <dbReference type="EMBL" id="OAD54649.1"/>
    </source>
</evidence>
<name>A0A310SM47_9HYME</name>
<feature type="region of interest" description="Disordered" evidence="6">
    <location>
        <begin position="385"/>
        <end position="461"/>
    </location>
</feature>
<keyword evidence="3 5" id="KW-0129">CBS domain</keyword>
<proteinExistence type="inferred from homology"/>
<dbReference type="Gene3D" id="3.10.580.10">
    <property type="entry name" value="CBS-domain"/>
    <property type="match status" value="2"/>
</dbReference>
<evidence type="ECO:0000256" key="2">
    <source>
        <dbReference type="ARBA" id="ARBA00022737"/>
    </source>
</evidence>
<comment type="similarity">
    <text evidence="1">Belongs to the 5'-AMP-activated protein kinase gamma subunit family.</text>
</comment>
<keyword evidence="9" id="KW-1185">Reference proteome</keyword>
<dbReference type="PANTHER" id="PTHR13780">
    <property type="entry name" value="AMP-ACTIVATED PROTEIN KINASE, GAMMA REGULATORY SUBUNIT"/>
    <property type="match status" value="1"/>
</dbReference>
<feature type="compositionally biased region" description="Polar residues" evidence="6">
    <location>
        <begin position="385"/>
        <end position="399"/>
    </location>
</feature>
<feature type="domain" description="CBS" evidence="7">
    <location>
        <begin position="243"/>
        <end position="305"/>
    </location>
</feature>
<dbReference type="OrthoDB" id="449052at2759"/>
<dbReference type="GO" id="GO:0016301">
    <property type="term" value="F:kinase activity"/>
    <property type="evidence" value="ECO:0007669"/>
    <property type="project" value="UniProtKB-KW"/>
</dbReference>
<reference evidence="8 9" key="1">
    <citation type="submission" date="2015-07" db="EMBL/GenBank/DDBJ databases">
        <title>The genome of Eufriesea mexicana.</title>
        <authorList>
            <person name="Pan H."/>
            <person name="Kapheim K."/>
        </authorList>
    </citation>
    <scope>NUCLEOTIDE SEQUENCE [LARGE SCALE GENOMIC DNA]</scope>
    <source>
        <strain evidence="8">0111107269</strain>
        <tissue evidence="8">Whole body</tissue>
    </source>
</reference>
<dbReference type="CDD" id="cd04618">
    <property type="entry name" value="CBS_euAMPK_gamma-like_repeat1"/>
    <property type="match status" value="1"/>
</dbReference>
<feature type="domain" description="CBS" evidence="7">
    <location>
        <begin position="312"/>
        <end position="372"/>
    </location>
</feature>
<keyword evidence="8" id="KW-0418">Kinase</keyword>
<dbReference type="CDD" id="cd04641">
    <property type="entry name" value="CBS_euAMPK_gamma-like_repeat2"/>
    <property type="match status" value="1"/>
</dbReference>
<evidence type="ECO:0000256" key="1">
    <source>
        <dbReference type="ARBA" id="ARBA00006750"/>
    </source>
</evidence>
<feature type="domain" description="CBS" evidence="7">
    <location>
        <begin position="161"/>
        <end position="222"/>
    </location>
</feature>
<dbReference type="GO" id="GO:0031588">
    <property type="term" value="C:nucleotide-activated protein kinase complex"/>
    <property type="evidence" value="ECO:0007669"/>
    <property type="project" value="TreeGrafter"/>
</dbReference>
<dbReference type="GO" id="GO:0005737">
    <property type="term" value="C:cytoplasm"/>
    <property type="evidence" value="ECO:0007669"/>
    <property type="project" value="TreeGrafter"/>
</dbReference>
<organism evidence="8 9">
    <name type="scientific">Eufriesea mexicana</name>
    <dbReference type="NCBI Taxonomy" id="516756"/>
    <lineage>
        <taxon>Eukaryota</taxon>
        <taxon>Metazoa</taxon>
        <taxon>Ecdysozoa</taxon>
        <taxon>Arthropoda</taxon>
        <taxon>Hexapoda</taxon>
        <taxon>Insecta</taxon>
        <taxon>Pterygota</taxon>
        <taxon>Neoptera</taxon>
        <taxon>Endopterygota</taxon>
        <taxon>Hymenoptera</taxon>
        <taxon>Apocrita</taxon>
        <taxon>Aculeata</taxon>
        <taxon>Apoidea</taxon>
        <taxon>Anthophila</taxon>
        <taxon>Apidae</taxon>
        <taxon>Eufriesea</taxon>
    </lineage>
</organism>
<dbReference type="GO" id="GO:0019901">
    <property type="term" value="F:protein kinase binding"/>
    <property type="evidence" value="ECO:0007669"/>
    <property type="project" value="TreeGrafter"/>
</dbReference>
<dbReference type="GO" id="GO:0005634">
    <property type="term" value="C:nucleus"/>
    <property type="evidence" value="ECO:0007669"/>
    <property type="project" value="TreeGrafter"/>
</dbReference>
<dbReference type="Proteomes" id="UP000250275">
    <property type="component" value="Unassembled WGS sequence"/>
</dbReference>
<evidence type="ECO:0000256" key="6">
    <source>
        <dbReference type="SAM" id="MobiDB-lite"/>
    </source>
</evidence>
<dbReference type="SUPFAM" id="SSF54631">
    <property type="entry name" value="CBS-domain pair"/>
    <property type="match status" value="2"/>
</dbReference>
<dbReference type="EMBL" id="KQ764001">
    <property type="protein sequence ID" value="OAD54649.1"/>
    <property type="molecule type" value="Genomic_DNA"/>
</dbReference>
<evidence type="ECO:0000256" key="5">
    <source>
        <dbReference type="PROSITE-ProRule" id="PRU00703"/>
    </source>
</evidence>
<dbReference type="GO" id="GO:0019887">
    <property type="term" value="F:protein kinase regulator activity"/>
    <property type="evidence" value="ECO:0007669"/>
    <property type="project" value="TreeGrafter"/>
</dbReference>
<accession>A0A310SM47</accession>
<evidence type="ECO:0000313" key="9">
    <source>
        <dbReference type="Proteomes" id="UP000250275"/>
    </source>
</evidence>
<dbReference type="InterPro" id="IPR046342">
    <property type="entry name" value="CBS_dom_sf"/>
</dbReference>
<dbReference type="GO" id="GO:0016208">
    <property type="term" value="F:AMP binding"/>
    <property type="evidence" value="ECO:0007669"/>
    <property type="project" value="TreeGrafter"/>
</dbReference>
<protein>
    <submittedName>
        <fullName evidence="8">5'-AMP-activated protein kinase subunit gamma-2</fullName>
    </submittedName>
</protein>
<gene>
    <name evidence="8" type="ORF">WN48_06398</name>
</gene>
<evidence type="ECO:0000256" key="4">
    <source>
        <dbReference type="ARBA" id="ARBA00025878"/>
    </source>
</evidence>
<dbReference type="SMART" id="SM00116">
    <property type="entry name" value="CBS"/>
    <property type="match status" value="4"/>
</dbReference>
<dbReference type="PROSITE" id="PS51371">
    <property type="entry name" value="CBS"/>
    <property type="match status" value="4"/>
</dbReference>
<dbReference type="PANTHER" id="PTHR13780:SF35">
    <property type="entry name" value="LD22662P"/>
    <property type="match status" value="1"/>
</dbReference>
<dbReference type="AlphaFoldDB" id="A0A310SM47"/>
<keyword evidence="2" id="KW-0677">Repeat</keyword>
<dbReference type="InterPro" id="IPR050511">
    <property type="entry name" value="AMPK_gamma/SDS23_families"/>
</dbReference>
<dbReference type="Pfam" id="PF00571">
    <property type="entry name" value="CBS"/>
    <property type="match status" value="3"/>
</dbReference>
<comment type="subunit">
    <text evidence="4">AMPK is a heterotrimer of an alpha catalytic subunit (PRKAA1 or PRKAA2), a beta (PRKAB1 or PRKAB2) and a gamma non-catalytic subunits (PRKAG1, PRKAG2 or PRKAG3). Interacts with FNIP1 and FNIP2.</text>
</comment>
<dbReference type="InterPro" id="IPR000644">
    <property type="entry name" value="CBS_dom"/>
</dbReference>
<evidence type="ECO:0000256" key="3">
    <source>
        <dbReference type="ARBA" id="ARBA00023122"/>
    </source>
</evidence>
<sequence length="461" mass="52112">MLALHYYSNAKGVGGTLRRVTAAWWSQDDDPVYSKDLIKEFEVENPPLENELAWILKKEEDESQIFVKFFKFHKCYDLIPTSAKLVVFDTHLLVKKAFFALVYNGVRAAPLWDSARQEFVGMLTITDFIKILQMYYTSPSVTMDELEEHELDTWRKVLKDQVHPLVSIGPDASLYEAIKTLIQNRIHRLPVIDPDTGNVLYILTHKRILRFLFLYVSIEQKIITIHELPKPSFTSKTLRELRIGTFENIETATEETSIILALKKFVERRVSALPIIDTEGKLVNIYSKFDVINLAAEKTYNNLDVSLREANEHRNEWFEGVQSCKLDETLFTIMEKIVHRLVVVDDDDKVIGIISLSDLLFYLVLRPCGEDGSSNKDSSISLRAQDSLSKAPSSVQSEASIPDGDAEAEQDTAEVNQSEEAPATPSPPLSPAASDISEPQSTLVNQSQESAWREVTVSGGD</sequence>
<keyword evidence="8" id="KW-0808">Transferase</keyword>